<protein>
    <submittedName>
        <fullName evidence="1">Uncharacterized protein</fullName>
    </submittedName>
</protein>
<dbReference type="Proteomes" id="UP000325577">
    <property type="component" value="Linkage Group LG17"/>
</dbReference>
<dbReference type="AlphaFoldDB" id="A0A5J5AZ33"/>
<name>A0A5J5AZ33_9ASTE</name>
<keyword evidence="2" id="KW-1185">Reference proteome</keyword>
<accession>A0A5J5AZ33</accession>
<dbReference type="EMBL" id="CM018040">
    <property type="protein sequence ID" value="KAA8535704.1"/>
    <property type="molecule type" value="Genomic_DNA"/>
</dbReference>
<proteinExistence type="predicted"/>
<reference evidence="1 2" key="1">
    <citation type="submission" date="2019-09" db="EMBL/GenBank/DDBJ databases">
        <title>A chromosome-level genome assembly of the Chinese tupelo Nyssa sinensis.</title>
        <authorList>
            <person name="Yang X."/>
            <person name="Kang M."/>
            <person name="Yang Y."/>
            <person name="Xiong H."/>
            <person name="Wang M."/>
            <person name="Zhang Z."/>
            <person name="Wang Z."/>
            <person name="Wu H."/>
            <person name="Ma T."/>
            <person name="Liu J."/>
            <person name="Xi Z."/>
        </authorList>
    </citation>
    <scope>NUCLEOTIDE SEQUENCE [LARGE SCALE GENOMIC DNA]</scope>
    <source>
        <strain evidence="1">J267</strain>
        <tissue evidence="1">Leaf</tissue>
    </source>
</reference>
<sequence length="115" mass="13274">MTQKCLRRYKVPAASTDRATESEPYVVERSQECGKRRLTFEEANSRITKHYNPIGLMILRHVVPSKSDELDSTIMSIPSTAEEVASLPSWSDDENIFENFDDQTFQSFLNDHLQF</sequence>
<evidence type="ECO:0000313" key="1">
    <source>
        <dbReference type="EMBL" id="KAA8535704.1"/>
    </source>
</evidence>
<gene>
    <name evidence="1" type="ORF">F0562_030707</name>
</gene>
<evidence type="ECO:0000313" key="2">
    <source>
        <dbReference type="Proteomes" id="UP000325577"/>
    </source>
</evidence>
<organism evidence="1 2">
    <name type="scientific">Nyssa sinensis</name>
    <dbReference type="NCBI Taxonomy" id="561372"/>
    <lineage>
        <taxon>Eukaryota</taxon>
        <taxon>Viridiplantae</taxon>
        <taxon>Streptophyta</taxon>
        <taxon>Embryophyta</taxon>
        <taxon>Tracheophyta</taxon>
        <taxon>Spermatophyta</taxon>
        <taxon>Magnoliopsida</taxon>
        <taxon>eudicotyledons</taxon>
        <taxon>Gunneridae</taxon>
        <taxon>Pentapetalae</taxon>
        <taxon>asterids</taxon>
        <taxon>Cornales</taxon>
        <taxon>Nyssaceae</taxon>
        <taxon>Nyssa</taxon>
    </lineage>
</organism>